<dbReference type="Proteomes" id="UP000836841">
    <property type="component" value="Chromosome 1"/>
</dbReference>
<dbReference type="InterPro" id="IPR032675">
    <property type="entry name" value="LRR_dom_sf"/>
</dbReference>
<organism evidence="4 5">
    <name type="scientific">Thlaspi arvense</name>
    <name type="common">Field penny-cress</name>
    <dbReference type="NCBI Taxonomy" id="13288"/>
    <lineage>
        <taxon>Eukaryota</taxon>
        <taxon>Viridiplantae</taxon>
        <taxon>Streptophyta</taxon>
        <taxon>Embryophyta</taxon>
        <taxon>Tracheophyta</taxon>
        <taxon>Spermatophyta</taxon>
        <taxon>Magnoliopsida</taxon>
        <taxon>eudicotyledons</taxon>
        <taxon>Gunneridae</taxon>
        <taxon>Pentapetalae</taxon>
        <taxon>rosids</taxon>
        <taxon>malvids</taxon>
        <taxon>Brassicales</taxon>
        <taxon>Brassicaceae</taxon>
        <taxon>Thlaspideae</taxon>
        <taxon>Thlaspi</taxon>
    </lineage>
</organism>
<keyword evidence="5" id="KW-1185">Reference proteome</keyword>
<dbReference type="PANTHER" id="PTHR48006">
    <property type="entry name" value="LEUCINE-RICH REPEAT-CONTAINING PROTEIN DDB_G0281931-RELATED"/>
    <property type="match status" value="1"/>
</dbReference>
<dbReference type="EMBL" id="OU466857">
    <property type="protein sequence ID" value="CAH2036576.1"/>
    <property type="molecule type" value="Genomic_DNA"/>
</dbReference>
<protein>
    <submittedName>
        <fullName evidence="4">Uncharacterized protein</fullName>
    </submittedName>
</protein>
<dbReference type="Gene3D" id="3.80.10.10">
    <property type="entry name" value="Ribonuclease Inhibitor"/>
    <property type="match status" value="1"/>
</dbReference>
<proteinExistence type="predicted"/>
<dbReference type="InterPro" id="IPR051824">
    <property type="entry name" value="LRR_Rcpt-Like_S/T_Kinase"/>
</dbReference>
<dbReference type="InterPro" id="IPR001611">
    <property type="entry name" value="Leu-rich_rpt"/>
</dbReference>
<name>A0AAU9RD63_THLAR</name>
<dbReference type="SUPFAM" id="SSF52058">
    <property type="entry name" value="L domain-like"/>
    <property type="match status" value="1"/>
</dbReference>
<evidence type="ECO:0000313" key="4">
    <source>
        <dbReference type="EMBL" id="CAH2036576.1"/>
    </source>
</evidence>
<keyword evidence="2" id="KW-0433">Leucine-rich repeat</keyword>
<dbReference type="AlphaFoldDB" id="A0AAU9RD63"/>
<dbReference type="FunFam" id="3.80.10.10:FF:000383">
    <property type="entry name" value="Leucine-rich repeat receptor protein kinase EMS1"/>
    <property type="match status" value="1"/>
</dbReference>
<sequence length="118" mass="13334">MYRSFSELSQRNNTYDFVSNPAYDIILSCVLQTKIEEILICENDCRNLEANLFTGPLPSSLGNLTRLGRLLLSANNFTGPIPESFGNLKNLTDFRIDGNFLSGKIPDFIGNWTRLVRL</sequence>
<keyword evidence="3" id="KW-0677">Repeat</keyword>
<accession>A0AAU9RD63</accession>
<evidence type="ECO:0000313" key="5">
    <source>
        <dbReference type="Proteomes" id="UP000836841"/>
    </source>
</evidence>
<gene>
    <name evidence="4" type="ORF">TAV2_LOCUS3629</name>
</gene>
<evidence type="ECO:0000256" key="2">
    <source>
        <dbReference type="ARBA" id="ARBA00022614"/>
    </source>
</evidence>
<dbReference type="PANTHER" id="PTHR48006:SF60">
    <property type="entry name" value="PROTEIN KINASE DOMAIN-CONTAINING PROTEIN"/>
    <property type="match status" value="1"/>
</dbReference>
<dbReference type="GO" id="GO:0016020">
    <property type="term" value="C:membrane"/>
    <property type="evidence" value="ECO:0007669"/>
    <property type="project" value="UniProtKB-SubCell"/>
</dbReference>
<dbReference type="Pfam" id="PF00560">
    <property type="entry name" value="LRR_1"/>
    <property type="match status" value="2"/>
</dbReference>
<evidence type="ECO:0000256" key="3">
    <source>
        <dbReference type="ARBA" id="ARBA00022737"/>
    </source>
</evidence>
<evidence type="ECO:0000256" key="1">
    <source>
        <dbReference type="ARBA" id="ARBA00004479"/>
    </source>
</evidence>
<comment type="subcellular location">
    <subcellularLocation>
        <location evidence="1">Membrane</location>
        <topology evidence="1">Single-pass type I membrane protein</topology>
    </subcellularLocation>
</comment>
<reference evidence="4 5" key="1">
    <citation type="submission" date="2022-03" db="EMBL/GenBank/DDBJ databases">
        <authorList>
            <person name="Nunn A."/>
            <person name="Chopra R."/>
            <person name="Nunn A."/>
            <person name="Contreras Garrido A."/>
        </authorList>
    </citation>
    <scope>NUCLEOTIDE SEQUENCE [LARGE SCALE GENOMIC DNA]</scope>
</reference>